<gene>
    <name evidence="2" type="ORF">BSTOLATCC_MIC50207</name>
</gene>
<dbReference type="InterPro" id="IPR036397">
    <property type="entry name" value="RNaseH_sf"/>
</dbReference>
<evidence type="ECO:0000259" key="1">
    <source>
        <dbReference type="PROSITE" id="PS50994"/>
    </source>
</evidence>
<dbReference type="AlphaFoldDB" id="A0AAU9JZQ9"/>
<dbReference type="InterPro" id="IPR050951">
    <property type="entry name" value="Retrovirus_Pol_polyprotein"/>
</dbReference>
<dbReference type="PROSITE" id="PS50994">
    <property type="entry name" value="INTEGRASE"/>
    <property type="match status" value="1"/>
</dbReference>
<dbReference type="EMBL" id="CAJZBQ010000050">
    <property type="protein sequence ID" value="CAG9330098.1"/>
    <property type="molecule type" value="Genomic_DNA"/>
</dbReference>
<sequence>MFAKSAEEVINSLETIINSWPDNPFIIQSDNGGEFCNSLIDGFCERYSIRHITSSPYNPRAQGTVENFNKYLHHLYFSWADSTLKDKWSIHGSIFSIIQNYNRCRKHTITGFIPTDVFFAKDESIYASVTENVENKRKNTFEPLNKAFHQGDKVIVHDQLVKKRFWLKLPRPRFKLNMRWCIPATITNVKCGYLEILLDCAVENVGDVNSLWLISLRDVKPVTFDKWKICMNKQKK</sequence>
<feature type="domain" description="Integrase catalytic" evidence="1">
    <location>
        <begin position="1"/>
        <end position="122"/>
    </location>
</feature>
<dbReference type="InterPro" id="IPR001584">
    <property type="entry name" value="Integrase_cat-core"/>
</dbReference>
<proteinExistence type="predicted"/>
<dbReference type="Gene3D" id="3.30.420.10">
    <property type="entry name" value="Ribonuclease H-like superfamily/Ribonuclease H"/>
    <property type="match status" value="1"/>
</dbReference>
<dbReference type="PANTHER" id="PTHR37984">
    <property type="entry name" value="PROTEIN CBG26694"/>
    <property type="match status" value="1"/>
</dbReference>
<organism evidence="2 3">
    <name type="scientific">Blepharisma stoltei</name>
    <dbReference type="NCBI Taxonomy" id="1481888"/>
    <lineage>
        <taxon>Eukaryota</taxon>
        <taxon>Sar</taxon>
        <taxon>Alveolata</taxon>
        <taxon>Ciliophora</taxon>
        <taxon>Postciliodesmatophora</taxon>
        <taxon>Heterotrichea</taxon>
        <taxon>Heterotrichida</taxon>
        <taxon>Blepharismidae</taxon>
        <taxon>Blepharisma</taxon>
    </lineage>
</organism>
<accession>A0AAU9JZQ9</accession>
<dbReference type="Proteomes" id="UP001162131">
    <property type="component" value="Unassembled WGS sequence"/>
</dbReference>
<evidence type="ECO:0000313" key="3">
    <source>
        <dbReference type="Proteomes" id="UP001162131"/>
    </source>
</evidence>
<keyword evidence="3" id="KW-1185">Reference proteome</keyword>
<dbReference type="InterPro" id="IPR012337">
    <property type="entry name" value="RNaseH-like_sf"/>
</dbReference>
<protein>
    <recommendedName>
        <fullName evidence="1">Integrase catalytic domain-containing protein</fullName>
    </recommendedName>
</protein>
<reference evidence="2" key="1">
    <citation type="submission" date="2021-09" db="EMBL/GenBank/DDBJ databases">
        <authorList>
            <consortium name="AG Swart"/>
            <person name="Singh M."/>
            <person name="Singh A."/>
            <person name="Seah K."/>
            <person name="Emmerich C."/>
        </authorList>
    </citation>
    <scope>NUCLEOTIDE SEQUENCE</scope>
    <source>
        <strain evidence="2">ATCC30299</strain>
    </source>
</reference>
<comment type="caution">
    <text evidence="2">The sequence shown here is derived from an EMBL/GenBank/DDBJ whole genome shotgun (WGS) entry which is preliminary data.</text>
</comment>
<dbReference type="GO" id="GO:0003676">
    <property type="term" value="F:nucleic acid binding"/>
    <property type="evidence" value="ECO:0007669"/>
    <property type="project" value="InterPro"/>
</dbReference>
<dbReference type="SUPFAM" id="SSF53098">
    <property type="entry name" value="Ribonuclease H-like"/>
    <property type="match status" value="1"/>
</dbReference>
<dbReference type="PANTHER" id="PTHR37984:SF5">
    <property type="entry name" value="PROTEIN NYNRIN-LIKE"/>
    <property type="match status" value="1"/>
</dbReference>
<evidence type="ECO:0000313" key="2">
    <source>
        <dbReference type="EMBL" id="CAG9330098.1"/>
    </source>
</evidence>
<name>A0AAU9JZQ9_9CILI</name>
<dbReference type="GO" id="GO:0015074">
    <property type="term" value="P:DNA integration"/>
    <property type="evidence" value="ECO:0007669"/>
    <property type="project" value="InterPro"/>
</dbReference>